<protein>
    <submittedName>
        <fullName evidence="1">Uncharacterized protein</fullName>
    </submittedName>
</protein>
<dbReference type="AlphaFoldDB" id="A0A510KZG4"/>
<name>A0A510KZG4_9FUSO</name>
<dbReference type="Proteomes" id="UP000321944">
    <property type="component" value="Chromosome"/>
</dbReference>
<sequence length="202" mass="23772">MSKKINLKIYNTSTLKQTSKDDNNEEYMTESQIKVINFDSVGGDKYTRNNNLSIQLKTNDVLFLHSDRRYTFIEFKNGKLLDKSNRIDIKKLKDIELKILNSMFVLGDIEEKSLNTLKEITNYILVYNEEKNSPNEKNSISEIGNYFVNQGSSLSIVENTFEKDEIICFGLEKFKGYCFKNVHTYSKEEFEEKFVRKYEKLK</sequence>
<organism evidence="1 2">
    <name type="scientific">Leptotrichia wadei</name>
    <dbReference type="NCBI Taxonomy" id="157687"/>
    <lineage>
        <taxon>Bacteria</taxon>
        <taxon>Fusobacteriati</taxon>
        <taxon>Fusobacteriota</taxon>
        <taxon>Fusobacteriia</taxon>
        <taxon>Fusobacteriales</taxon>
        <taxon>Leptotrichiaceae</taxon>
        <taxon>Leptotrichia</taxon>
    </lineage>
</organism>
<dbReference type="OrthoDB" id="9788602at2"/>
<gene>
    <name evidence="1" type="ORF">JMUB3936_1897</name>
</gene>
<dbReference type="EMBL" id="AP019841">
    <property type="protein sequence ID" value="BBM55603.1"/>
    <property type="molecule type" value="Genomic_DNA"/>
</dbReference>
<evidence type="ECO:0000313" key="2">
    <source>
        <dbReference type="Proteomes" id="UP000321944"/>
    </source>
</evidence>
<proteinExistence type="predicted"/>
<accession>A0A510KZG4</accession>
<reference evidence="1 2" key="1">
    <citation type="submission" date="2019-07" db="EMBL/GenBank/DDBJ databases">
        <title>Complete Genome Sequence of Leptotrichia wadei Strain JMUB3936.</title>
        <authorList>
            <person name="Watanabe S."/>
            <person name="Cui L."/>
        </authorList>
    </citation>
    <scope>NUCLEOTIDE SEQUENCE [LARGE SCALE GENOMIC DNA]</scope>
    <source>
        <strain evidence="1 2">JMUB3936</strain>
    </source>
</reference>
<evidence type="ECO:0000313" key="1">
    <source>
        <dbReference type="EMBL" id="BBM55603.1"/>
    </source>
</evidence>
<dbReference type="RefSeq" id="WP_147004264.1">
    <property type="nucleotide sequence ID" value="NZ_AP019841.1"/>
</dbReference>